<reference evidence="1" key="1">
    <citation type="submission" date="2021-05" db="EMBL/GenBank/DDBJ databases">
        <authorList>
            <person name="Scholz U."/>
            <person name="Mascher M."/>
            <person name="Fiebig A."/>
        </authorList>
    </citation>
    <scope>NUCLEOTIDE SEQUENCE [LARGE SCALE GENOMIC DNA]</scope>
</reference>
<accession>A0ACD5YBQ6</accession>
<reference evidence="1" key="2">
    <citation type="submission" date="2025-09" db="UniProtKB">
        <authorList>
            <consortium name="EnsemblPlants"/>
        </authorList>
    </citation>
    <scope>IDENTIFICATION</scope>
</reference>
<proteinExistence type="predicted"/>
<name>A0ACD5YBQ6_AVESA</name>
<sequence>MTEKVSATLIIESNLDCEKCYRKIQKVLCKLQEKEKIRTINFDTKKNTVTVSGPFDPVMLSRKLRCKAREAIKDIKIVEEKKPEPPKKEEKKPEPKKEEKKPEEKKKPADDCCKCCKKPDEKKSEEKKKPEEKKPEEKKKPEEPKPKDDPKPAPAPAPSTTVNLQFTQMCNLCYPWPCSDPSHWGGVHQYPQPQAPPQQPQWPCEPPPTAMPAFPGHHHQPYPPWAPATPKRQPCGGPSYCGGCGSCGGGYNGWPPAMPTPLQMMQPPPMMGCGGPASSCRGCKGCRIVQEGRFIYEEYPPSACTVM</sequence>
<dbReference type="Proteomes" id="UP001732700">
    <property type="component" value="Chromosome 5D"/>
</dbReference>
<organism evidence="1 2">
    <name type="scientific">Avena sativa</name>
    <name type="common">Oat</name>
    <dbReference type="NCBI Taxonomy" id="4498"/>
    <lineage>
        <taxon>Eukaryota</taxon>
        <taxon>Viridiplantae</taxon>
        <taxon>Streptophyta</taxon>
        <taxon>Embryophyta</taxon>
        <taxon>Tracheophyta</taxon>
        <taxon>Spermatophyta</taxon>
        <taxon>Magnoliopsida</taxon>
        <taxon>Liliopsida</taxon>
        <taxon>Poales</taxon>
        <taxon>Poaceae</taxon>
        <taxon>BOP clade</taxon>
        <taxon>Pooideae</taxon>
        <taxon>Poodae</taxon>
        <taxon>Poeae</taxon>
        <taxon>Poeae Chloroplast Group 1 (Aveneae type)</taxon>
        <taxon>Aveninae</taxon>
        <taxon>Avena</taxon>
    </lineage>
</organism>
<evidence type="ECO:0000313" key="1">
    <source>
        <dbReference type="EnsemblPlants" id="AVESA.00010b.r2.5DG0943680.1.CDS"/>
    </source>
</evidence>
<evidence type="ECO:0000313" key="2">
    <source>
        <dbReference type="Proteomes" id="UP001732700"/>
    </source>
</evidence>
<keyword evidence="2" id="KW-1185">Reference proteome</keyword>
<dbReference type="EnsemblPlants" id="AVESA.00010b.r2.5DG0943680.1">
    <property type="protein sequence ID" value="AVESA.00010b.r2.5DG0943680.1.CDS"/>
    <property type="gene ID" value="AVESA.00010b.r2.5DG0943680"/>
</dbReference>
<protein>
    <submittedName>
        <fullName evidence="1">Uncharacterized protein</fullName>
    </submittedName>
</protein>